<evidence type="ECO:0000256" key="5">
    <source>
        <dbReference type="ARBA" id="ARBA00022840"/>
    </source>
</evidence>
<sequence length="351" mass="39071">MQQGTQVNLDADMALAAADLSLRFKLPMAGSIRLCRRTAGRRRVANAGHAFRKPRRRALRSQNLMAARRNRTLPMLTSITLQNVHLDLPIFDVSALSLKKRVMRMGRRNRIAEDNTGVVVVRAIDDLSLHLESGDRLGLIGHNGAGKSTLLRVMAGIYPPTAGTVAVQGKAVPLLDISLGMDDQSTGRQNIRLRGLLLGMNDAEIKRKTEEIAAFTELGDYLDLPMRTYSSGMRVRLAFAISTAVEADILLLDEVLGVGDASFQDKANKRLQDLHARAEIVVLAIHSSEAIRKTCNKVLWMERGKVRMFGKVDEVVSAYDKHMNPRPPQPLRKRAANQAFVRRKTELRENR</sequence>
<dbReference type="SMART" id="SM00382">
    <property type="entry name" value="AAA"/>
    <property type="match status" value="1"/>
</dbReference>
<evidence type="ECO:0000313" key="8">
    <source>
        <dbReference type="Proteomes" id="UP000214566"/>
    </source>
</evidence>
<dbReference type="PANTHER" id="PTHR46743:SF2">
    <property type="entry name" value="TEICHOIC ACIDS EXPORT ATP-BINDING PROTEIN TAGH"/>
    <property type="match status" value="1"/>
</dbReference>
<evidence type="ECO:0000256" key="1">
    <source>
        <dbReference type="ARBA" id="ARBA00005417"/>
    </source>
</evidence>
<dbReference type="GO" id="GO:0140359">
    <property type="term" value="F:ABC-type transporter activity"/>
    <property type="evidence" value="ECO:0007669"/>
    <property type="project" value="InterPro"/>
</dbReference>
<evidence type="ECO:0000313" key="7">
    <source>
        <dbReference type="EMBL" id="SBP88982.1"/>
    </source>
</evidence>
<dbReference type="InterPro" id="IPR015860">
    <property type="entry name" value="ABC_transpr_TagH-like"/>
</dbReference>
<dbReference type="InterPro" id="IPR003593">
    <property type="entry name" value="AAA+_ATPase"/>
</dbReference>
<dbReference type="AlphaFoldDB" id="A0A238D736"/>
<evidence type="ECO:0000256" key="4">
    <source>
        <dbReference type="ARBA" id="ARBA00022741"/>
    </source>
</evidence>
<reference evidence="7 8" key="1">
    <citation type="submission" date="2016-06" db="EMBL/GenBank/DDBJ databases">
        <authorList>
            <person name="Kjaerup R.B."/>
            <person name="Dalgaard T.S."/>
            <person name="Juul-Madsen H.R."/>
        </authorList>
    </citation>
    <scope>NUCLEOTIDE SEQUENCE [LARGE SCALE GENOMIC DNA]</scope>
    <source>
        <strain evidence="7 8">DSM 16361</strain>
    </source>
</reference>
<proteinExistence type="inferred from homology"/>
<gene>
    <name evidence="7" type="ORF">THIARS_70602</name>
</gene>
<keyword evidence="8" id="KW-1185">Reference proteome</keyword>
<feature type="domain" description="ABC transporter" evidence="6">
    <location>
        <begin position="106"/>
        <end position="328"/>
    </location>
</feature>
<evidence type="ECO:0000256" key="3">
    <source>
        <dbReference type="ARBA" id="ARBA00022475"/>
    </source>
</evidence>
<dbReference type="CDD" id="cd03220">
    <property type="entry name" value="ABC_KpsT_Wzt"/>
    <property type="match status" value="1"/>
</dbReference>
<dbReference type="SUPFAM" id="SSF52540">
    <property type="entry name" value="P-loop containing nucleoside triphosphate hydrolases"/>
    <property type="match status" value="1"/>
</dbReference>
<dbReference type="Pfam" id="PF00005">
    <property type="entry name" value="ABC_tran"/>
    <property type="match status" value="1"/>
</dbReference>
<keyword evidence="3" id="KW-1003">Cell membrane</keyword>
<dbReference type="Gene3D" id="3.40.50.300">
    <property type="entry name" value="P-loop containing nucleotide triphosphate hydrolases"/>
    <property type="match status" value="1"/>
</dbReference>
<dbReference type="EMBL" id="FLMQ01000056">
    <property type="protein sequence ID" value="SBP88982.1"/>
    <property type="molecule type" value="Genomic_DNA"/>
</dbReference>
<dbReference type="InterPro" id="IPR017871">
    <property type="entry name" value="ABC_transporter-like_CS"/>
</dbReference>
<protein>
    <submittedName>
        <fullName evidence="7">O-antigen export system ATP-binding protein RfbE (Modular protein)</fullName>
    </submittedName>
</protein>
<dbReference type="InterPro" id="IPR003439">
    <property type="entry name" value="ABC_transporter-like_ATP-bd"/>
</dbReference>
<comment type="similarity">
    <text evidence="1">Belongs to the ABC transporter superfamily.</text>
</comment>
<dbReference type="PROSITE" id="PS00211">
    <property type="entry name" value="ABC_TRANSPORTER_1"/>
    <property type="match status" value="1"/>
</dbReference>
<keyword evidence="2" id="KW-0813">Transport</keyword>
<evidence type="ECO:0000256" key="2">
    <source>
        <dbReference type="ARBA" id="ARBA00022448"/>
    </source>
</evidence>
<dbReference type="Proteomes" id="UP000214566">
    <property type="component" value="Unassembled WGS sequence"/>
</dbReference>
<evidence type="ECO:0000259" key="6">
    <source>
        <dbReference type="PROSITE" id="PS50893"/>
    </source>
</evidence>
<name>A0A238D736_THIDL</name>
<dbReference type="InterPro" id="IPR050683">
    <property type="entry name" value="Bact_Polysacc_Export_ATP-bd"/>
</dbReference>
<dbReference type="GO" id="GO:0016887">
    <property type="term" value="F:ATP hydrolysis activity"/>
    <property type="evidence" value="ECO:0007669"/>
    <property type="project" value="InterPro"/>
</dbReference>
<keyword evidence="3" id="KW-0472">Membrane</keyword>
<accession>A0A238D736</accession>
<dbReference type="GO" id="GO:0005524">
    <property type="term" value="F:ATP binding"/>
    <property type="evidence" value="ECO:0007669"/>
    <property type="project" value="UniProtKB-KW"/>
</dbReference>
<keyword evidence="5 7" id="KW-0067">ATP-binding</keyword>
<dbReference type="InterPro" id="IPR027417">
    <property type="entry name" value="P-loop_NTPase"/>
</dbReference>
<dbReference type="GO" id="GO:0016020">
    <property type="term" value="C:membrane"/>
    <property type="evidence" value="ECO:0007669"/>
    <property type="project" value="InterPro"/>
</dbReference>
<dbReference type="PANTHER" id="PTHR46743">
    <property type="entry name" value="TEICHOIC ACIDS EXPORT ATP-BINDING PROTEIN TAGH"/>
    <property type="match status" value="1"/>
</dbReference>
<keyword evidence="4" id="KW-0547">Nucleotide-binding</keyword>
<organism evidence="7 8">
    <name type="scientific">Thiomonas delicata</name>
    <name type="common">Thiomonas cuprina</name>
    <dbReference type="NCBI Taxonomy" id="364030"/>
    <lineage>
        <taxon>Bacteria</taxon>
        <taxon>Pseudomonadati</taxon>
        <taxon>Pseudomonadota</taxon>
        <taxon>Betaproteobacteria</taxon>
        <taxon>Burkholderiales</taxon>
        <taxon>Thiomonas</taxon>
    </lineage>
</organism>
<dbReference type="PROSITE" id="PS50893">
    <property type="entry name" value="ABC_TRANSPORTER_2"/>
    <property type="match status" value="1"/>
</dbReference>